<dbReference type="CDD" id="cd09916">
    <property type="entry name" value="CpxP_like"/>
    <property type="match status" value="1"/>
</dbReference>
<keyword evidence="1" id="KW-1133">Transmembrane helix</keyword>
<evidence type="ECO:0008006" key="4">
    <source>
        <dbReference type="Google" id="ProtNLM"/>
    </source>
</evidence>
<dbReference type="InterPro" id="IPR025961">
    <property type="entry name" value="Metal_resist"/>
</dbReference>
<accession>E8TJP4</accession>
<dbReference type="Proteomes" id="UP000007471">
    <property type="component" value="Chromosome"/>
</dbReference>
<proteinExistence type="predicted"/>
<dbReference type="HOGENOM" id="CLU_1474070_0_0_5"/>
<organism evidence="2 3">
    <name type="scientific">Mesorhizobium ciceri biovar biserrulae (strain HAMBI 2942 / LMG 23838 / WSM1271)</name>
    <dbReference type="NCBI Taxonomy" id="765698"/>
    <lineage>
        <taxon>Bacteria</taxon>
        <taxon>Pseudomonadati</taxon>
        <taxon>Pseudomonadota</taxon>
        <taxon>Alphaproteobacteria</taxon>
        <taxon>Hyphomicrobiales</taxon>
        <taxon>Phyllobacteriaceae</taxon>
        <taxon>Mesorhizobium</taxon>
    </lineage>
</organism>
<dbReference type="EMBL" id="CP002447">
    <property type="protein sequence ID" value="ADV14905.1"/>
    <property type="molecule type" value="Genomic_DNA"/>
</dbReference>
<name>E8TJP4_MESCW</name>
<dbReference type="Pfam" id="PF13801">
    <property type="entry name" value="Metal_resist"/>
    <property type="match status" value="1"/>
</dbReference>
<sequence length="190" mass="20790">MAEPEPSAWQKLRHHFSRAPKSKNWGKRIAIGGIAVVTLASVGVSGALSQGYGRVQRFDVGGGHAGPDMHMQTSLRHGTGYCAHDLESKLADLDITPEQEEELAAITDEVHNHMRLIEQGLIQAHNDLAELLNAPTLDPDAVEEVRAEIVEWAGEALRALTTDLLDATEVLTAEQLEQLLDDFEDLEDRG</sequence>
<dbReference type="InterPro" id="IPR012899">
    <property type="entry name" value="LTXXQ"/>
</dbReference>
<reference evidence="3" key="1">
    <citation type="submission" date="2011-01" db="EMBL/GenBank/DDBJ databases">
        <title>Complete sequence of chromosome of Mesorhizobium ciceri bv. biserrulae WSM1271.</title>
        <authorList>
            <person name="Lucas S."/>
            <person name="Copeland A."/>
            <person name="Lapidus A."/>
            <person name="Cheng J.-F."/>
            <person name="Goodwin L."/>
            <person name="Pitluck S."/>
            <person name="Teshima H."/>
            <person name="Detter J.C."/>
            <person name="Han C."/>
            <person name="Tapia R."/>
            <person name="Land M."/>
            <person name="Hauser L."/>
            <person name="Kyrpides N."/>
            <person name="Ivanova N."/>
            <person name="Nandasena K."/>
            <person name="Reeve W.G."/>
            <person name="Howieson J.G."/>
            <person name="O'Hara G."/>
            <person name="Tiwari R.P."/>
            <person name="Woyke T."/>
        </authorList>
    </citation>
    <scope>NUCLEOTIDE SEQUENCE [LARGE SCALE GENOMIC DNA]</scope>
    <source>
        <strain evidence="3">HAMBI 2942 / LMG 23838 / WSM1271</strain>
    </source>
</reference>
<evidence type="ECO:0000313" key="2">
    <source>
        <dbReference type="EMBL" id="ADV14905.1"/>
    </source>
</evidence>
<dbReference type="KEGG" id="mci:Mesci_5889"/>
<dbReference type="RefSeq" id="WP_013533554.1">
    <property type="nucleotide sequence ID" value="NC_014923.1"/>
</dbReference>
<evidence type="ECO:0000256" key="1">
    <source>
        <dbReference type="SAM" id="Phobius"/>
    </source>
</evidence>
<keyword evidence="1" id="KW-0472">Membrane</keyword>
<dbReference type="eggNOG" id="COG3678">
    <property type="taxonomic scope" value="Bacteria"/>
</dbReference>
<dbReference type="AlphaFoldDB" id="E8TJP4"/>
<protein>
    <recommendedName>
        <fullName evidence="4">Periplasmic heavy metal sensor</fullName>
    </recommendedName>
</protein>
<dbReference type="OrthoDB" id="8095652at2"/>
<gene>
    <name evidence="2" type="ordered locus">Mesci_5889</name>
</gene>
<dbReference type="PATRIC" id="fig|765698.3.peg.6385"/>
<feature type="transmembrane region" description="Helical" evidence="1">
    <location>
        <begin position="29"/>
        <end position="48"/>
    </location>
</feature>
<dbReference type="GeneID" id="90993123"/>
<dbReference type="GO" id="GO:0042597">
    <property type="term" value="C:periplasmic space"/>
    <property type="evidence" value="ECO:0007669"/>
    <property type="project" value="InterPro"/>
</dbReference>
<keyword evidence="1" id="KW-0812">Transmembrane</keyword>
<dbReference type="Gene3D" id="1.20.120.1490">
    <property type="match status" value="1"/>
</dbReference>
<evidence type="ECO:0000313" key="3">
    <source>
        <dbReference type="Proteomes" id="UP000007471"/>
    </source>
</evidence>